<proteinExistence type="predicted"/>
<accession>U9TTJ8</accession>
<gene>
    <name evidence="1" type="ORF">GLOINDRAFT_84963</name>
</gene>
<dbReference type="AlphaFoldDB" id="U9TTJ8"/>
<organism evidence="1">
    <name type="scientific">Rhizophagus irregularis (strain DAOM 181602 / DAOM 197198 / MUCL 43194)</name>
    <name type="common">Arbuscular mycorrhizal fungus</name>
    <name type="synonym">Glomus intraradices</name>
    <dbReference type="NCBI Taxonomy" id="747089"/>
    <lineage>
        <taxon>Eukaryota</taxon>
        <taxon>Fungi</taxon>
        <taxon>Fungi incertae sedis</taxon>
        <taxon>Mucoromycota</taxon>
        <taxon>Glomeromycotina</taxon>
        <taxon>Glomeromycetes</taxon>
        <taxon>Glomerales</taxon>
        <taxon>Glomeraceae</taxon>
        <taxon>Rhizophagus</taxon>
    </lineage>
</organism>
<sequence>MCWMSYYSSDSCQNYCCVRIHVANNGHISSNFNIRSKYKKQDNCDHVSGTIMLQHVYVCNDEHICPVMVNIFILFQYIFYIESSARVTISQRLLKEHTFVTPYFLTYG</sequence>
<dbReference type="HOGENOM" id="CLU_2198356_0_0_1"/>
<reference evidence="1" key="1">
    <citation type="submission" date="2013-07" db="EMBL/GenBank/DDBJ databases">
        <title>The genome of an arbuscular mycorrhizal fungus provides insights into the evolution of the oldest plant symbiosis.</title>
        <authorList>
            <consortium name="DOE Joint Genome Institute"/>
            <person name="Tisserant E."/>
            <person name="Malbreil M."/>
            <person name="Kuo A."/>
            <person name="Kohler A."/>
            <person name="Symeonidi A."/>
            <person name="Balestrini R."/>
            <person name="Charron P."/>
            <person name="Duensing N."/>
            <person name="Frei-dit-Frey N."/>
            <person name="Gianinazzi-Pearson V."/>
            <person name="Gilbert B."/>
            <person name="Handa Y."/>
            <person name="Hijri M."/>
            <person name="Kaul R."/>
            <person name="Kawaguchi M."/>
            <person name="Krajinski F."/>
            <person name="Lammers P."/>
            <person name="Lapierre D."/>
            <person name="Masclaux F.G."/>
            <person name="Murat C."/>
            <person name="Morin E."/>
            <person name="Ndikumana S."/>
            <person name="Pagni M."/>
            <person name="Petitpierre D."/>
            <person name="Requena N."/>
            <person name="Rosikiewicz P."/>
            <person name="Riley R."/>
            <person name="Saito K."/>
            <person name="San Clemente H."/>
            <person name="Shapiro H."/>
            <person name="van Tuinen D."/>
            <person name="Becard G."/>
            <person name="Bonfante P."/>
            <person name="Paszkowski U."/>
            <person name="Shachar-Hill Y."/>
            <person name="Young J.P."/>
            <person name="Sanders I.R."/>
            <person name="Henrissat B."/>
            <person name="Rensing S.A."/>
            <person name="Grigoriev I.V."/>
            <person name="Corradi N."/>
            <person name="Roux C."/>
            <person name="Martin F."/>
        </authorList>
    </citation>
    <scope>NUCLEOTIDE SEQUENCE</scope>
    <source>
        <strain evidence="1">DAOM 197198</strain>
    </source>
</reference>
<dbReference type="EMBL" id="KI291311">
    <property type="protein sequence ID" value="ESA06676.1"/>
    <property type="molecule type" value="Genomic_DNA"/>
</dbReference>
<protein>
    <submittedName>
        <fullName evidence="1">Uncharacterized protein</fullName>
    </submittedName>
</protein>
<name>U9TTJ8_RHIID</name>
<evidence type="ECO:0000313" key="1">
    <source>
        <dbReference type="EMBL" id="ESA06676.1"/>
    </source>
</evidence>